<dbReference type="Proteomes" id="UP000186601">
    <property type="component" value="Unassembled WGS sequence"/>
</dbReference>
<comment type="caution">
    <text evidence="2">The sequence shown here is derived from an EMBL/GenBank/DDBJ whole genome shotgun (WGS) entry which is preliminary data.</text>
</comment>
<dbReference type="EMBL" id="MLYV02000081">
    <property type="protein sequence ID" value="PSS37146.1"/>
    <property type="molecule type" value="Genomic_DNA"/>
</dbReference>
<evidence type="ECO:0000313" key="3">
    <source>
        <dbReference type="Proteomes" id="UP000186601"/>
    </source>
</evidence>
<sequence length="57" mass="6192">MAASGLPSKQREPRAAVQDLAEGTSRRSKFDTMSQAILAPFSRKSDSSKLLSDCEFS</sequence>
<keyword evidence="3" id="KW-1185">Reference proteome</keyword>
<gene>
    <name evidence="2" type="ORF">PHLCEN_2v1019</name>
</gene>
<proteinExistence type="predicted"/>
<reference evidence="2 3" key="1">
    <citation type="submission" date="2018-02" db="EMBL/GenBank/DDBJ databases">
        <title>Genome sequence of the basidiomycete white-rot fungus Phlebia centrifuga.</title>
        <authorList>
            <person name="Granchi Z."/>
            <person name="Peng M."/>
            <person name="de Vries R.P."/>
            <person name="Hilden K."/>
            <person name="Makela M.R."/>
            <person name="Grigoriev I."/>
            <person name="Riley R."/>
        </authorList>
    </citation>
    <scope>NUCLEOTIDE SEQUENCE [LARGE SCALE GENOMIC DNA]</scope>
    <source>
        <strain evidence="2 3">FBCC195</strain>
    </source>
</reference>
<evidence type="ECO:0000313" key="2">
    <source>
        <dbReference type="EMBL" id="PSS37146.1"/>
    </source>
</evidence>
<evidence type="ECO:0000256" key="1">
    <source>
        <dbReference type="SAM" id="MobiDB-lite"/>
    </source>
</evidence>
<protein>
    <submittedName>
        <fullName evidence="2">Uncharacterized protein</fullName>
    </submittedName>
</protein>
<accession>A0A2R6S4E9</accession>
<dbReference type="OrthoDB" id="10348167at2759"/>
<name>A0A2R6S4E9_9APHY</name>
<dbReference type="AlphaFoldDB" id="A0A2R6S4E9"/>
<feature type="region of interest" description="Disordered" evidence="1">
    <location>
        <begin position="1"/>
        <end position="31"/>
    </location>
</feature>
<organism evidence="2 3">
    <name type="scientific">Hermanssonia centrifuga</name>
    <dbReference type="NCBI Taxonomy" id="98765"/>
    <lineage>
        <taxon>Eukaryota</taxon>
        <taxon>Fungi</taxon>
        <taxon>Dikarya</taxon>
        <taxon>Basidiomycota</taxon>
        <taxon>Agaricomycotina</taxon>
        <taxon>Agaricomycetes</taxon>
        <taxon>Polyporales</taxon>
        <taxon>Meruliaceae</taxon>
        <taxon>Hermanssonia</taxon>
    </lineage>
</organism>